<evidence type="ECO:0000313" key="3">
    <source>
        <dbReference type="Proteomes" id="UP000002139"/>
    </source>
</evidence>
<organism evidence="2 3">
    <name type="scientific">Sorangium cellulosum (strain So ce56)</name>
    <name type="common">Polyangium cellulosum (strain So ce56)</name>
    <dbReference type="NCBI Taxonomy" id="448385"/>
    <lineage>
        <taxon>Bacteria</taxon>
        <taxon>Pseudomonadati</taxon>
        <taxon>Myxococcota</taxon>
        <taxon>Polyangia</taxon>
        <taxon>Polyangiales</taxon>
        <taxon>Polyangiaceae</taxon>
        <taxon>Sorangium</taxon>
    </lineage>
</organism>
<proteinExistence type="predicted"/>
<feature type="signal peptide" evidence="1">
    <location>
        <begin position="1"/>
        <end position="17"/>
    </location>
</feature>
<dbReference type="AlphaFoldDB" id="A9GKA9"/>
<keyword evidence="1" id="KW-0732">Signal</keyword>
<dbReference type="HOGENOM" id="CLU_1546596_0_0_7"/>
<dbReference type="PROSITE" id="PS51257">
    <property type="entry name" value="PROKAR_LIPOPROTEIN"/>
    <property type="match status" value="1"/>
</dbReference>
<evidence type="ECO:0000256" key="1">
    <source>
        <dbReference type="SAM" id="SignalP"/>
    </source>
</evidence>
<protein>
    <submittedName>
        <fullName evidence="2">Secreted protein</fullName>
    </submittedName>
</protein>
<dbReference type="BioCyc" id="SCEL448385:SCE_RS32775-MONOMER"/>
<dbReference type="RefSeq" id="WP_012239007.1">
    <property type="nucleotide sequence ID" value="NC_010162.1"/>
</dbReference>
<keyword evidence="3" id="KW-1185">Reference proteome</keyword>
<accession>A9GKA9</accession>
<feature type="chain" id="PRO_5002739094" evidence="1">
    <location>
        <begin position="18"/>
        <end position="183"/>
    </location>
</feature>
<sequence length="183" mass="17109">MKTFGFAAILTTMCALAACSGDDGARDAGGPGGADGQGGASGATVSIAVSSTAGEGGAAGVEGEGGAGGGSECAGATGDACTECCIDAHRAGAGALLALTIGFCGCEAGAPCAATCDTADEATDACVEEGGVDVAALRDNAECMECMAALSADAACYASSGDDCMQSEECEAFVLCSSGCSGS</sequence>
<reference evidence="2 3" key="1">
    <citation type="journal article" date="2007" name="Nat. Biotechnol.">
        <title>Complete genome sequence of the myxobacterium Sorangium cellulosum.</title>
        <authorList>
            <person name="Schneiker S."/>
            <person name="Perlova O."/>
            <person name="Kaiser O."/>
            <person name="Gerth K."/>
            <person name="Alici A."/>
            <person name="Altmeyer M.O."/>
            <person name="Bartels D."/>
            <person name="Bekel T."/>
            <person name="Beyer S."/>
            <person name="Bode E."/>
            <person name="Bode H.B."/>
            <person name="Bolten C.J."/>
            <person name="Choudhuri J.V."/>
            <person name="Doss S."/>
            <person name="Elnakady Y.A."/>
            <person name="Frank B."/>
            <person name="Gaigalat L."/>
            <person name="Goesmann A."/>
            <person name="Groeger C."/>
            <person name="Gross F."/>
            <person name="Jelsbak L."/>
            <person name="Jelsbak L."/>
            <person name="Kalinowski J."/>
            <person name="Kegler C."/>
            <person name="Knauber T."/>
            <person name="Konietzny S."/>
            <person name="Kopp M."/>
            <person name="Krause L."/>
            <person name="Krug D."/>
            <person name="Linke B."/>
            <person name="Mahmud T."/>
            <person name="Martinez-Arias R."/>
            <person name="McHardy A.C."/>
            <person name="Merai M."/>
            <person name="Meyer F."/>
            <person name="Mormann S."/>
            <person name="Munoz-Dorado J."/>
            <person name="Perez J."/>
            <person name="Pradella S."/>
            <person name="Rachid S."/>
            <person name="Raddatz G."/>
            <person name="Rosenau F."/>
            <person name="Rueckert C."/>
            <person name="Sasse F."/>
            <person name="Scharfe M."/>
            <person name="Schuster S.C."/>
            <person name="Suen G."/>
            <person name="Treuner-Lange A."/>
            <person name="Velicer G.J."/>
            <person name="Vorholter F.-J."/>
            <person name="Weissman K.J."/>
            <person name="Welch R.D."/>
            <person name="Wenzel S.C."/>
            <person name="Whitworth D.E."/>
            <person name="Wilhelm S."/>
            <person name="Wittmann C."/>
            <person name="Bloecker H."/>
            <person name="Puehler A."/>
            <person name="Mueller R."/>
        </authorList>
    </citation>
    <scope>NUCLEOTIDE SEQUENCE [LARGE SCALE GENOMIC DNA]</scope>
    <source>
        <strain evidence="3">So ce56</strain>
    </source>
</reference>
<dbReference type="KEGG" id="scl:sce6391"/>
<dbReference type="EMBL" id="AM746676">
    <property type="protein sequence ID" value="CAN96558.1"/>
    <property type="molecule type" value="Genomic_DNA"/>
</dbReference>
<evidence type="ECO:0000313" key="2">
    <source>
        <dbReference type="EMBL" id="CAN96558.1"/>
    </source>
</evidence>
<dbReference type="Proteomes" id="UP000002139">
    <property type="component" value="Chromosome"/>
</dbReference>
<name>A9GKA9_SORC5</name>
<gene>
    <name evidence="2" type="ordered locus">sce6391</name>
</gene>